<reference evidence="1 2" key="1">
    <citation type="submission" date="2019-02" db="EMBL/GenBank/DDBJ databases">
        <title>Arundinibacter roseus gen. nov., sp. nov., a new member of the family Cytophagaceae.</title>
        <authorList>
            <person name="Szuroczki S."/>
            <person name="Khayer B."/>
            <person name="Sproer C."/>
            <person name="Toumi M."/>
            <person name="Szabo A."/>
            <person name="Felfoldi T."/>
            <person name="Schumann P."/>
            <person name="Toth E."/>
        </authorList>
    </citation>
    <scope>NUCLEOTIDE SEQUENCE [LARGE SCALE GENOMIC DNA]</scope>
    <source>
        <strain evidence="1 2">DMA-k-7a</strain>
    </source>
</reference>
<comment type="caution">
    <text evidence="1">The sequence shown here is derived from an EMBL/GenBank/DDBJ whole genome shotgun (WGS) entry which is preliminary data.</text>
</comment>
<evidence type="ECO:0000313" key="2">
    <source>
        <dbReference type="Proteomes" id="UP000295706"/>
    </source>
</evidence>
<proteinExistence type="predicted"/>
<keyword evidence="2" id="KW-1185">Reference proteome</keyword>
<dbReference type="Proteomes" id="UP000295706">
    <property type="component" value="Unassembled WGS sequence"/>
</dbReference>
<sequence length="80" mass="9240">MKLDTKMKSKLLLLILAVWLMPTLELEARNIPATPTALTKTEMDLGGKKKKRKRYKGYKKPRSKKFLGIFKRKSSCDCPK</sequence>
<name>A0A4R4KLI8_9BACT</name>
<organism evidence="1 2">
    <name type="scientific">Arundinibacter roseus</name>
    <dbReference type="NCBI Taxonomy" id="2070510"/>
    <lineage>
        <taxon>Bacteria</taxon>
        <taxon>Pseudomonadati</taxon>
        <taxon>Bacteroidota</taxon>
        <taxon>Cytophagia</taxon>
        <taxon>Cytophagales</taxon>
        <taxon>Spirosomataceae</taxon>
        <taxon>Arundinibacter</taxon>
    </lineage>
</organism>
<gene>
    <name evidence="1" type="ORF">EZE20_02540</name>
</gene>
<evidence type="ECO:0000313" key="1">
    <source>
        <dbReference type="EMBL" id="TDB69230.1"/>
    </source>
</evidence>
<accession>A0A4R4KLI8</accession>
<dbReference type="AlphaFoldDB" id="A0A4R4KLI8"/>
<protein>
    <submittedName>
        <fullName evidence="1">Uncharacterized protein</fullName>
    </submittedName>
</protein>
<dbReference type="EMBL" id="SMJU01000001">
    <property type="protein sequence ID" value="TDB69230.1"/>
    <property type="molecule type" value="Genomic_DNA"/>
</dbReference>